<feature type="chain" id="PRO_5002623467" description="Transmembrane protein" evidence="1">
    <location>
        <begin position="19"/>
        <end position="246"/>
    </location>
</feature>
<dbReference type="EMBL" id="CT868119">
    <property type="protein sequence ID" value="CAK72392.1"/>
    <property type="molecule type" value="Genomic_DNA"/>
</dbReference>
<dbReference type="HOGENOM" id="CLU_1130892_0_0_1"/>
<dbReference type="InParanoid" id="A0CNM5"/>
<organism evidence="2 3">
    <name type="scientific">Paramecium tetraurelia</name>
    <dbReference type="NCBI Taxonomy" id="5888"/>
    <lineage>
        <taxon>Eukaryota</taxon>
        <taxon>Sar</taxon>
        <taxon>Alveolata</taxon>
        <taxon>Ciliophora</taxon>
        <taxon>Intramacronucleata</taxon>
        <taxon>Oligohymenophorea</taxon>
        <taxon>Peniculida</taxon>
        <taxon>Parameciidae</taxon>
        <taxon>Paramecium</taxon>
    </lineage>
</organism>
<gene>
    <name evidence="2" type="ORF">GSPATT00008834001</name>
</gene>
<accession>A0CNM5</accession>
<evidence type="ECO:0000313" key="3">
    <source>
        <dbReference type="Proteomes" id="UP000000600"/>
    </source>
</evidence>
<evidence type="ECO:0008006" key="4">
    <source>
        <dbReference type="Google" id="ProtNLM"/>
    </source>
</evidence>
<dbReference type="AlphaFoldDB" id="A0CNM5"/>
<dbReference type="RefSeq" id="XP_001439789.1">
    <property type="nucleotide sequence ID" value="XM_001439752.1"/>
</dbReference>
<reference evidence="2 3" key="1">
    <citation type="journal article" date="2006" name="Nature">
        <title>Global trends of whole-genome duplications revealed by the ciliate Paramecium tetraurelia.</title>
        <authorList>
            <consortium name="Genoscope"/>
            <person name="Aury J.-M."/>
            <person name="Jaillon O."/>
            <person name="Duret L."/>
            <person name="Noel B."/>
            <person name="Jubin C."/>
            <person name="Porcel B.M."/>
            <person name="Segurens B."/>
            <person name="Daubin V."/>
            <person name="Anthouard V."/>
            <person name="Aiach N."/>
            <person name="Arnaiz O."/>
            <person name="Billaut A."/>
            <person name="Beisson J."/>
            <person name="Blanc I."/>
            <person name="Bouhouche K."/>
            <person name="Camara F."/>
            <person name="Duharcourt S."/>
            <person name="Guigo R."/>
            <person name="Gogendeau D."/>
            <person name="Katinka M."/>
            <person name="Keller A.-M."/>
            <person name="Kissmehl R."/>
            <person name="Klotz C."/>
            <person name="Koll F."/>
            <person name="Le Moue A."/>
            <person name="Lepere C."/>
            <person name="Malinsky S."/>
            <person name="Nowacki M."/>
            <person name="Nowak J.K."/>
            <person name="Plattner H."/>
            <person name="Poulain J."/>
            <person name="Ruiz F."/>
            <person name="Serrano V."/>
            <person name="Zagulski M."/>
            <person name="Dessen P."/>
            <person name="Betermier M."/>
            <person name="Weissenbach J."/>
            <person name="Scarpelli C."/>
            <person name="Schachter V."/>
            <person name="Sperling L."/>
            <person name="Meyer E."/>
            <person name="Cohen J."/>
            <person name="Wincker P."/>
        </authorList>
    </citation>
    <scope>NUCLEOTIDE SEQUENCE [LARGE SCALE GENOMIC DNA]</scope>
    <source>
        <strain evidence="2 3">Stock d4-2</strain>
    </source>
</reference>
<keyword evidence="1" id="KW-0732">Signal</keyword>
<protein>
    <recommendedName>
        <fullName evidence="4">Transmembrane protein</fullName>
    </recommendedName>
</protein>
<dbReference type="Proteomes" id="UP000000600">
    <property type="component" value="Unassembled WGS sequence"/>
</dbReference>
<dbReference type="GeneID" id="5025574"/>
<dbReference type="OMA" id="VEWCELA"/>
<name>A0CNM5_PARTE</name>
<proteinExistence type="predicted"/>
<keyword evidence="3" id="KW-1185">Reference proteome</keyword>
<dbReference type="KEGG" id="ptm:GSPATT00008834001"/>
<evidence type="ECO:0000313" key="2">
    <source>
        <dbReference type="EMBL" id="CAK72392.1"/>
    </source>
</evidence>
<feature type="signal peptide" evidence="1">
    <location>
        <begin position="1"/>
        <end position="18"/>
    </location>
</feature>
<dbReference type="OrthoDB" id="287535at2759"/>
<evidence type="ECO:0000256" key="1">
    <source>
        <dbReference type="SAM" id="SignalP"/>
    </source>
</evidence>
<sequence length="246" mass="28264">MFYLLLILPIFGIDDVQVRRSIICGCKYLSPSECIEVEWCELASQFDKCPINSDCITYQTEQECDEADASLCVWKDSQCLNKCQILEYNTCQNKEIDSNCSQFNTTSSCEALSWCQFNITTSICEQKLQVSCSDILNSIQCEEYGCQWDDDDMIGCQNNDGNCSIILNKDDCVASYQDNRQCIWIEDLSSCYQSKDCGEYKYDQDELGLCESISNCHSDENQCQSCVQDMFTFESILQLISIFYFF</sequence>